<evidence type="ECO:0000313" key="3">
    <source>
        <dbReference type="Proteomes" id="UP000016932"/>
    </source>
</evidence>
<dbReference type="AlphaFoldDB" id="M2YHQ4"/>
<accession>M2YHQ4</accession>
<dbReference type="GeneID" id="19334228"/>
<gene>
    <name evidence="2" type="ORF">MYCFIDRAFT_179902</name>
</gene>
<name>M2YHQ4_PSEFD</name>
<dbReference type="Proteomes" id="UP000016932">
    <property type="component" value="Unassembled WGS sequence"/>
</dbReference>
<keyword evidence="3" id="KW-1185">Reference proteome</keyword>
<organism evidence="2 3">
    <name type="scientific">Pseudocercospora fijiensis (strain CIRAD86)</name>
    <name type="common">Black leaf streak disease fungus</name>
    <name type="synonym">Mycosphaerella fijiensis</name>
    <dbReference type="NCBI Taxonomy" id="383855"/>
    <lineage>
        <taxon>Eukaryota</taxon>
        <taxon>Fungi</taxon>
        <taxon>Dikarya</taxon>
        <taxon>Ascomycota</taxon>
        <taxon>Pezizomycotina</taxon>
        <taxon>Dothideomycetes</taxon>
        <taxon>Dothideomycetidae</taxon>
        <taxon>Mycosphaerellales</taxon>
        <taxon>Mycosphaerellaceae</taxon>
        <taxon>Pseudocercospora</taxon>
    </lineage>
</organism>
<feature type="region of interest" description="Disordered" evidence="1">
    <location>
        <begin position="232"/>
        <end position="272"/>
    </location>
</feature>
<proteinExistence type="predicted"/>
<dbReference type="VEuPathDB" id="FungiDB:MYCFIDRAFT_179902"/>
<protein>
    <submittedName>
        <fullName evidence="2">Uncharacterized protein</fullName>
    </submittedName>
</protein>
<dbReference type="KEGG" id="pfj:MYCFIDRAFT_179902"/>
<dbReference type="RefSeq" id="XP_007932090.1">
    <property type="nucleotide sequence ID" value="XM_007933899.1"/>
</dbReference>
<evidence type="ECO:0000256" key="1">
    <source>
        <dbReference type="SAM" id="MobiDB-lite"/>
    </source>
</evidence>
<evidence type="ECO:0000313" key="2">
    <source>
        <dbReference type="EMBL" id="EME77325.1"/>
    </source>
</evidence>
<dbReference type="EMBL" id="KB446566">
    <property type="protein sequence ID" value="EME77325.1"/>
    <property type="molecule type" value="Genomic_DNA"/>
</dbReference>
<sequence length="272" mass="31653">MYREGERCKTELVKSLCEVGEKRSHHFSVIRDGSMVSETSTLPSLFVNQERRRDCLAHRWDANIVHSSQAACRAFNGAVDFLLLQVRFQLFTSTTFVSEQRLEKNGSSFDTCIPIEVRIVYFFTRRVIFDSLDLEADKLVLVALQDLKTEKSLEAPSTHKPDYNYAHYSATNTNNTRYGYALTYACGRPNHTLEHRTVHRTRCPCFVRPWLMSTHPQALSFLQFASWKQSHFEGGTGDNNEGPHVEDEEEEERRRDRTPNRERRNNRCKQIN</sequence>
<dbReference type="HOGENOM" id="CLU_1023510_0_0_1"/>
<reference evidence="2 3" key="1">
    <citation type="journal article" date="2012" name="PLoS Pathog.">
        <title>Diverse lifestyles and strategies of plant pathogenesis encoded in the genomes of eighteen Dothideomycetes fungi.</title>
        <authorList>
            <person name="Ohm R.A."/>
            <person name="Feau N."/>
            <person name="Henrissat B."/>
            <person name="Schoch C.L."/>
            <person name="Horwitz B.A."/>
            <person name="Barry K.W."/>
            <person name="Condon B.J."/>
            <person name="Copeland A.C."/>
            <person name="Dhillon B."/>
            <person name="Glaser F."/>
            <person name="Hesse C.N."/>
            <person name="Kosti I."/>
            <person name="LaButti K."/>
            <person name="Lindquist E.A."/>
            <person name="Lucas S."/>
            <person name="Salamov A.A."/>
            <person name="Bradshaw R.E."/>
            <person name="Ciuffetti L."/>
            <person name="Hamelin R.C."/>
            <person name="Kema G.H.J."/>
            <person name="Lawrence C."/>
            <person name="Scott J.A."/>
            <person name="Spatafora J.W."/>
            <person name="Turgeon B.G."/>
            <person name="de Wit P.J.G.M."/>
            <person name="Zhong S."/>
            <person name="Goodwin S.B."/>
            <person name="Grigoriev I.V."/>
        </authorList>
    </citation>
    <scope>NUCLEOTIDE SEQUENCE [LARGE SCALE GENOMIC DNA]</scope>
    <source>
        <strain evidence="2 3">CIRAD86</strain>
    </source>
</reference>
<feature type="compositionally biased region" description="Basic and acidic residues" evidence="1">
    <location>
        <begin position="252"/>
        <end position="265"/>
    </location>
</feature>